<dbReference type="RefSeq" id="WP_067620791.1">
    <property type="nucleotide sequence ID" value="NZ_MAGO01000018.1"/>
</dbReference>
<evidence type="ECO:0000313" key="1">
    <source>
        <dbReference type="EMBL" id="OCC14163.1"/>
    </source>
</evidence>
<dbReference type="AlphaFoldDB" id="A0A1B9F2R3"/>
<reference evidence="1 2" key="1">
    <citation type="submission" date="2016-06" db="EMBL/GenBank/DDBJ databases">
        <title>Respiratory ammonification of nitrate coupled to the oxidation of elemental sulfur in deep-sea autotrophic thermophilic bacteria.</title>
        <authorList>
            <person name="Slobodkina G.B."/>
            <person name="Mardanov A.V."/>
            <person name="Ravin N.V."/>
            <person name="Frolova A.A."/>
            <person name="Viryasiv M.B."/>
            <person name="Chernyh N.A."/>
            <person name="Bonch-Osmolovskaya E.A."/>
            <person name="Slobodkin A.I."/>
        </authorList>
    </citation>
    <scope>NUCLEOTIDE SEQUENCE [LARGE SCALE GENOMIC DNA]</scope>
    <source>
        <strain evidence="1 2">S69</strain>
    </source>
</reference>
<accession>A0A1B9F2R3</accession>
<evidence type="ECO:0000313" key="2">
    <source>
        <dbReference type="Proteomes" id="UP000093080"/>
    </source>
</evidence>
<evidence type="ECO:0008006" key="3">
    <source>
        <dbReference type="Google" id="ProtNLM"/>
    </source>
</evidence>
<organism evidence="1 2">
    <name type="scientific">Dissulfuribacter thermophilus</name>
    <dbReference type="NCBI Taxonomy" id="1156395"/>
    <lineage>
        <taxon>Bacteria</taxon>
        <taxon>Pseudomonadati</taxon>
        <taxon>Thermodesulfobacteriota</taxon>
        <taxon>Dissulfuribacteria</taxon>
        <taxon>Dissulfuribacterales</taxon>
        <taxon>Dissulfuribacteraceae</taxon>
        <taxon>Dissulfuribacter</taxon>
    </lineage>
</organism>
<dbReference type="Proteomes" id="UP000093080">
    <property type="component" value="Unassembled WGS sequence"/>
</dbReference>
<name>A0A1B9F2R3_9BACT</name>
<gene>
    <name evidence="1" type="ORF">DBT_2419</name>
</gene>
<sequence length="141" mass="16664">MYNTKKVIELMEKAFSNYEDMQQKHFLLAQSALELLEHGKFNIADLTGIDYERQHSFNLLKKSIDTIQQLAIDGNLREPLELYSQKLSLIIERERILQQLMQKLKNKLEERLDVLRVGKKGLAGYRKLIENKQLKYLDRSL</sequence>
<proteinExistence type="predicted"/>
<dbReference type="EMBL" id="MAGO01000018">
    <property type="protein sequence ID" value="OCC14163.1"/>
    <property type="molecule type" value="Genomic_DNA"/>
</dbReference>
<protein>
    <recommendedName>
        <fullName evidence="3">Flagellar protein FliT</fullName>
    </recommendedName>
</protein>
<comment type="caution">
    <text evidence="1">The sequence shown here is derived from an EMBL/GenBank/DDBJ whole genome shotgun (WGS) entry which is preliminary data.</text>
</comment>
<keyword evidence="2" id="KW-1185">Reference proteome</keyword>
<dbReference type="STRING" id="1156395.DBT_2419"/>